<evidence type="ECO:0000259" key="7">
    <source>
        <dbReference type="PROSITE" id="PS51686"/>
    </source>
</evidence>
<dbReference type="FunFam" id="3.40.50.150:FF:000257">
    <property type="entry name" value="16S rRNA methyltransferase"/>
    <property type="match status" value="1"/>
</dbReference>
<keyword evidence="4 6" id="KW-0949">S-adenosyl-L-methionine</keyword>
<evidence type="ECO:0000256" key="4">
    <source>
        <dbReference type="ARBA" id="ARBA00022691"/>
    </source>
</evidence>
<dbReference type="GO" id="GO:0006355">
    <property type="term" value="P:regulation of DNA-templated transcription"/>
    <property type="evidence" value="ECO:0007669"/>
    <property type="project" value="InterPro"/>
</dbReference>
<evidence type="ECO:0000256" key="2">
    <source>
        <dbReference type="ARBA" id="ARBA00022603"/>
    </source>
</evidence>
<dbReference type="PANTHER" id="PTHR22807">
    <property type="entry name" value="NOP2 YEAST -RELATED NOL1/NOP2/FMU SUN DOMAIN-CONTAINING"/>
    <property type="match status" value="1"/>
</dbReference>
<dbReference type="PRINTS" id="PR02008">
    <property type="entry name" value="RCMTFAMILY"/>
</dbReference>
<feature type="binding site" evidence="6">
    <location>
        <begin position="245"/>
        <end position="251"/>
    </location>
    <ligand>
        <name>S-adenosyl-L-methionine</name>
        <dbReference type="ChEBI" id="CHEBI:59789"/>
    </ligand>
</feature>
<comment type="similarity">
    <text evidence="1 6">Belongs to the class I-like SAM-binding methyltransferase superfamily. RsmB/NOP family.</text>
</comment>
<dbReference type="InterPro" id="IPR035926">
    <property type="entry name" value="NusB-like_sf"/>
</dbReference>
<dbReference type="Gene3D" id="1.10.940.10">
    <property type="entry name" value="NusB-like"/>
    <property type="match status" value="1"/>
</dbReference>
<feature type="binding site" evidence="6">
    <location>
        <position position="292"/>
    </location>
    <ligand>
        <name>S-adenosyl-L-methionine</name>
        <dbReference type="ChEBI" id="CHEBI:59789"/>
    </ligand>
</feature>
<dbReference type="InterPro" id="IPR023267">
    <property type="entry name" value="RCMT"/>
</dbReference>
<dbReference type="EMBL" id="CP022110">
    <property type="protein sequence ID" value="ASG19787.1"/>
    <property type="molecule type" value="Genomic_DNA"/>
</dbReference>
<feature type="active site" description="Nucleophile" evidence="6">
    <location>
        <position position="361"/>
    </location>
</feature>
<dbReference type="PROSITE" id="PS01153">
    <property type="entry name" value="NOL1_NOP2_SUN"/>
    <property type="match status" value="1"/>
</dbReference>
<keyword evidence="2 6" id="KW-0489">Methyltransferase</keyword>
<protein>
    <submittedName>
        <fullName evidence="8">MFS transporter</fullName>
    </submittedName>
</protein>
<dbReference type="RefSeq" id="WP_088870747.1">
    <property type="nucleotide sequence ID" value="NZ_CP022110.1"/>
</dbReference>
<dbReference type="Proteomes" id="UP000197153">
    <property type="component" value="Chromosome 1"/>
</dbReference>
<dbReference type="PANTHER" id="PTHR22807:SF61">
    <property type="entry name" value="NOL1_NOP2_SUN FAMILY PROTEIN _ ANTITERMINATION NUSB DOMAIN-CONTAINING PROTEIN"/>
    <property type="match status" value="1"/>
</dbReference>
<keyword evidence="9" id="KW-1185">Reference proteome</keyword>
<proteinExistence type="inferred from homology"/>
<evidence type="ECO:0000313" key="8">
    <source>
        <dbReference type="EMBL" id="ASG19787.1"/>
    </source>
</evidence>
<dbReference type="PROSITE" id="PS51686">
    <property type="entry name" value="SAM_MT_RSMB_NOP"/>
    <property type="match status" value="1"/>
</dbReference>
<dbReference type="Gene3D" id="3.40.50.150">
    <property type="entry name" value="Vaccinia Virus protein VP39"/>
    <property type="match status" value="1"/>
</dbReference>
<dbReference type="SUPFAM" id="SSF53335">
    <property type="entry name" value="S-adenosyl-L-methionine-dependent methyltransferases"/>
    <property type="match status" value="1"/>
</dbReference>
<dbReference type="GO" id="GO:0001510">
    <property type="term" value="P:RNA methylation"/>
    <property type="evidence" value="ECO:0007669"/>
    <property type="project" value="InterPro"/>
</dbReference>
<dbReference type="GO" id="GO:0003723">
    <property type="term" value="F:RNA binding"/>
    <property type="evidence" value="ECO:0007669"/>
    <property type="project" value="UniProtKB-UniRule"/>
</dbReference>
<dbReference type="SUPFAM" id="SSF48013">
    <property type="entry name" value="NusB-like"/>
    <property type="match status" value="1"/>
</dbReference>
<dbReference type="InterPro" id="IPR029063">
    <property type="entry name" value="SAM-dependent_MTases_sf"/>
</dbReference>
<evidence type="ECO:0000313" key="9">
    <source>
        <dbReference type="Proteomes" id="UP000197153"/>
    </source>
</evidence>
<organism evidence="8 9">
    <name type="scientific">Nitrospirillum viridazoti CBAmc</name>
    <dbReference type="NCBI Taxonomy" id="1441467"/>
    <lineage>
        <taxon>Bacteria</taxon>
        <taxon>Pseudomonadati</taxon>
        <taxon>Pseudomonadota</taxon>
        <taxon>Alphaproteobacteria</taxon>
        <taxon>Rhodospirillales</taxon>
        <taxon>Azospirillaceae</taxon>
        <taxon>Nitrospirillum</taxon>
        <taxon>Nitrospirillum viridazoti</taxon>
    </lineage>
</organism>
<dbReference type="Pfam" id="PF01189">
    <property type="entry name" value="Methyltr_RsmB-F"/>
    <property type="match status" value="1"/>
</dbReference>
<dbReference type="InterPro" id="IPR049560">
    <property type="entry name" value="MeTrfase_RsmB-F_NOP2_cat"/>
</dbReference>
<name>A0A248JM45_9PROT</name>
<feature type="binding site" evidence="6">
    <location>
        <position position="266"/>
    </location>
    <ligand>
        <name>S-adenosyl-L-methionine</name>
        <dbReference type="ChEBI" id="CHEBI:59789"/>
    </ligand>
</feature>
<dbReference type="KEGG" id="nao:Y958_02295"/>
<dbReference type="InterPro" id="IPR006027">
    <property type="entry name" value="NusB_RsmB_TIM44"/>
</dbReference>
<gene>
    <name evidence="8" type="ORF">Y958_02295</name>
</gene>
<dbReference type="AlphaFoldDB" id="A0A248JM45"/>
<dbReference type="Pfam" id="PF01029">
    <property type="entry name" value="NusB"/>
    <property type="match status" value="1"/>
</dbReference>
<evidence type="ECO:0000256" key="3">
    <source>
        <dbReference type="ARBA" id="ARBA00022679"/>
    </source>
</evidence>
<accession>A0A248JM45</accession>
<evidence type="ECO:0000256" key="6">
    <source>
        <dbReference type="PROSITE-ProRule" id="PRU01023"/>
    </source>
</evidence>
<dbReference type="InterPro" id="IPR018314">
    <property type="entry name" value="RsmB/NOL1/NOP2-like_CS"/>
</dbReference>
<feature type="binding site" evidence="6">
    <location>
        <position position="308"/>
    </location>
    <ligand>
        <name>S-adenosyl-L-methionine</name>
        <dbReference type="ChEBI" id="CHEBI:59789"/>
    </ligand>
</feature>
<dbReference type="InterPro" id="IPR001678">
    <property type="entry name" value="MeTrfase_RsmB-F_NOP2_dom"/>
</dbReference>
<feature type="domain" description="SAM-dependent MTase RsmB/NOP-type" evidence="7">
    <location>
        <begin position="137"/>
        <end position="437"/>
    </location>
</feature>
<dbReference type="GO" id="GO:0008173">
    <property type="term" value="F:RNA methyltransferase activity"/>
    <property type="evidence" value="ECO:0007669"/>
    <property type="project" value="InterPro"/>
</dbReference>
<reference evidence="8 9" key="1">
    <citation type="submission" date="2017-06" db="EMBL/GenBank/DDBJ databases">
        <title>Complete genome sequence of Nitrospirillum amazonense strain CBAmC, an endophytic nitrogen-fixing and plant growth-promoting bacterium, isolated from sugarcane.</title>
        <authorList>
            <person name="Schwab S."/>
            <person name="dos Santos Teixeira K.R."/>
            <person name="Simoes Araujo J.L."/>
            <person name="Soares Vidal M."/>
            <person name="Borges de Freitas H.R."/>
            <person name="Rivello Crivelaro A.L."/>
            <person name="Bueno de Camargo Nunes A."/>
            <person name="dos Santos C.M."/>
            <person name="Palmeira da Silva Rosa D."/>
            <person name="da Silva Padilha D."/>
            <person name="da Silva E."/>
            <person name="Araujo Terra L."/>
            <person name="Soares Mendes V."/>
            <person name="Farinelli L."/>
            <person name="Magalhaes Cruz L."/>
            <person name="Baldani J.I."/>
        </authorList>
    </citation>
    <scope>NUCLEOTIDE SEQUENCE [LARGE SCALE GENOMIC DNA]</scope>
    <source>
        <strain evidence="8 9">CBAmC</strain>
    </source>
</reference>
<evidence type="ECO:0000256" key="5">
    <source>
        <dbReference type="ARBA" id="ARBA00022884"/>
    </source>
</evidence>
<keyword evidence="3 6" id="KW-0808">Transferase</keyword>
<evidence type="ECO:0000256" key="1">
    <source>
        <dbReference type="ARBA" id="ARBA00007494"/>
    </source>
</evidence>
<dbReference type="CDD" id="cd02440">
    <property type="entry name" value="AdoMet_MTases"/>
    <property type="match status" value="1"/>
</dbReference>
<sequence length="438" mass="46899">MNTETLAARRVVLDLLESVLRRRVPLDDALDQHRGLPGLEPRDRAFVRLLTATVIRRLGQIDAVVLSLLARPDLPKAGVLDILRVSAAQLLFLGTPAHAAVDTGVELAVAKGLAGMKGLINAVLRRLAREGADLLAAQDAGRLNTPDWLWLAWRQHYGTGHTRAIVDAHLVEAPLDITVKGDPHAWAERLEATVLPTGTLRRAAGGSVTELPGFNEGAWWVQDAAAALPARLLGDVAGLTVIDLCAAPGGKTAQLAAAGAKVMAIDRSAPRLDRLSRNMERLGLSVATAVADATRWQPDEPVDAVLLDAPCSATGTIRRHPDVARLKTPEDVGRLSGVQRRLLDRAIDMVKPGGLVVYCTCSLQPEEGEEQLSKLLSRRLDVMVEPVIPVDLAYSADADATSLAPLVTDSGDVRTTPGHWAELGGLDGFFMTRLRRTA</sequence>
<keyword evidence="5 6" id="KW-0694">RNA-binding</keyword>